<evidence type="ECO:0000256" key="10">
    <source>
        <dbReference type="ARBA" id="ARBA00023201"/>
    </source>
</evidence>
<dbReference type="InterPro" id="IPR001734">
    <property type="entry name" value="Na/solute_symporter"/>
</dbReference>
<evidence type="ECO:0000313" key="14">
    <source>
        <dbReference type="Proteomes" id="UP000324629"/>
    </source>
</evidence>
<dbReference type="Pfam" id="PF00474">
    <property type="entry name" value="SSF"/>
    <property type="match status" value="1"/>
</dbReference>
<evidence type="ECO:0000256" key="7">
    <source>
        <dbReference type="ARBA" id="ARBA00023053"/>
    </source>
</evidence>
<evidence type="ECO:0000256" key="5">
    <source>
        <dbReference type="ARBA" id="ARBA00022692"/>
    </source>
</evidence>
<evidence type="ECO:0000256" key="2">
    <source>
        <dbReference type="ARBA" id="ARBA00006434"/>
    </source>
</evidence>
<dbReference type="PROSITE" id="PS50283">
    <property type="entry name" value="NA_SOLUT_SYMP_3"/>
    <property type="match status" value="1"/>
</dbReference>
<evidence type="ECO:0000256" key="12">
    <source>
        <dbReference type="SAM" id="Phobius"/>
    </source>
</evidence>
<organism evidence="13 14">
    <name type="scientific">Paragonimus westermani</name>
    <dbReference type="NCBI Taxonomy" id="34504"/>
    <lineage>
        <taxon>Eukaryota</taxon>
        <taxon>Metazoa</taxon>
        <taxon>Spiralia</taxon>
        <taxon>Lophotrochozoa</taxon>
        <taxon>Platyhelminthes</taxon>
        <taxon>Trematoda</taxon>
        <taxon>Digenea</taxon>
        <taxon>Plagiorchiida</taxon>
        <taxon>Troglotremata</taxon>
        <taxon>Troglotrematidae</taxon>
        <taxon>Paragonimus</taxon>
    </lineage>
</organism>
<keyword evidence="4" id="KW-1003">Cell membrane</keyword>
<dbReference type="Gene3D" id="1.20.1730.10">
    <property type="entry name" value="Sodium/glucose cotransporter"/>
    <property type="match status" value="2"/>
</dbReference>
<name>A0A5J4N991_9TREM</name>
<evidence type="ECO:0000256" key="4">
    <source>
        <dbReference type="ARBA" id="ARBA00022475"/>
    </source>
</evidence>
<evidence type="ECO:0000256" key="9">
    <source>
        <dbReference type="ARBA" id="ARBA00023136"/>
    </source>
</evidence>
<dbReference type="GO" id="GO:0015293">
    <property type="term" value="F:symporter activity"/>
    <property type="evidence" value="ECO:0007669"/>
    <property type="project" value="TreeGrafter"/>
</dbReference>
<feature type="transmembrane region" description="Helical" evidence="12">
    <location>
        <begin position="266"/>
        <end position="289"/>
    </location>
</feature>
<feature type="transmembrane region" description="Helical" evidence="12">
    <location>
        <begin position="231"/>
        <end position="254"/>
    </location>
</feature>
<evidence type="ECO:0000256" key="6">
    <source>
        <dbReference type="ARBA" id="ARBA00022989"/>
    </source>
</evidence>
<keyword evidence="14" id="KW-1185">Reference proteome</keyword>
<proteinExistence type="inferred from homology"/>
<evidence type="ECO:0000256" key="1">
    <source>
        <dbReference type="ARBA" id="ARBA00004651"/>
    </source>
</evidence>
<evidence type="ECO:0000256" key="8">
    <source>
        <dbReference type="ARBA" id="ARBA00023065"/>
    </source>
</evidence>
<gene>
    <name evidence="13" type="ORF">DEA37_0012007</name>
</gene>
<dbReference type="EMBL" id="QNGE01005278">
    <property type="protein sequence ID" value="KAA3672151.1"/>
    <property type="molecule type" value="Genomic_DNA"/>
</dbReference>
<feature type="transmembrane region" description="Helical" evidence="12">
    <location>
        <begin position="20"/>
        <end position="40"/>
    </location>
</feature>
<keyword evidence="10" id="KW-0739">Sodium transport</keyword>
<reference evidence="13 14" key="1">
    <citation type="journal article" date="2019" name="Gigascience">
        <title>Whole-genome sequence of the oriental lung fluke Paragonimus westermani.</title>
        <authorList>
            <person name="Oey H."/>
            <person name="Zakrzewski M."/>
            <person name="Narain K."/>
            <person name="Devi K.R."/>
            <person name="Agatsuma T."/>
            <person name="Nawaratna S."/>
            <person name="Gobert G.N."/>
            <person name="Jones M.K."/>
            <person name="Ragan M.A."/>
            <person name="McManus D.P."/>
            <person name="Krause L."/>
        </authorList>
    </citation>
    <scope>NUCLEOTIDE SEQUENCE [LARGE SCALE GENOMIC DNA]</scope>
    <source>
        <strain evidence="13 14">IND2009</strain>
    </source>
</reference>
<keyword evidence="5 12" id="KW-0812">Transmembrane</keyword>
<dbReference type="GO" id="GO:0005886">
    <property type="term" value="C:plasma membrane"/>
    <property type="evidence" value="ECO:0007669"/>
    <property type="project" value="UniProtKB-SubCell"/>
</dbReference>
<comment type="caution">
    <text evidence="13">The sequence shown here is derived from an EMBL/GenBank/DDBJ whole genome shotgun (WGS) entry which is preliminary data.</text>
</comment>
<evidence type="ECO:0000256" key="3">
    <source>
        <dbReference type="ARBA" id="ARBA00022448"/>
    </source>
</evidence>
<dbReference type="PANTHER" id="PTHR42985">
    <property type="entry name" value="SODIUM-COUPLED MONOCARBOXYLATE TRANSPORTER"/>
    <property type="match status" value="1"/>
</dbReference>
<feature type="transmembrane region" description="Helical" evidence="12">
    <location>
        <begin position="156"/>
        <end position="176"/>
    </location>
</feature>
<comment type="similarity">
    <text evidence="2 11">Belongs to the sodium:solute symporter (SSF) (TC 2.A.21) family.</text>
</comment>
<dbReference type="InterPro" id="IPR051163">
    <property type="entry name" value="Sodium:Solute_Symporter_SSF"/>
</dbReference>
<evidence type="ECO:0000256" key="11">
    <source>
        <dbReference type="RuleBase" id="RU362091"/>
    </source>
</evidence>
<keyword evidence="7" id="KW-0915">Sodium</keyword>
<accession>A0A5J4N991</accession>
<comment type="subcellular location">
    <subcellularLocation>
        <location evidence="1">Cell membrane</location>
        <topology evidence="1">Multi-pass membrane protein</topology>
    </subcellularLocation>
</comment>
<keyword evidence="9 12" id="KW-0472">Membrane</keyword>
<protein>
    <submittedName>
        <fullName evidence="13">Solute carrier family 5 (Sodium-dependent multivitamin transporter), member 6</fullName>
    </submittedName>
</protein>
<keyword evidence="3" id="KW-0813">Transport</keyword>
<dbReference type="GO" id="GO:0006814">
    <property type="term" value="P:sodium ion transport"/>
    <property type="evidence" value="ECO:0007669"/>
    <property type="project" value="UniProtKB-KW"/>
</dbReference>
<dbReference type="PANTHER" id="PTHR42985:SF2">
    <property type="entry name" value="SODIUM-DEPENDENT MULTIVITAMIN TRANSPORTER"/>
    <property type="match status" value="1"/>
</dbReference>
<keyword evidence="6 12" id="KW-1133">Transmembrane helix</keyword>
<feature type="transmembrane region" description="Helical" evidence="12">
    <location>
        <begin position="109"/>
        <end position="128"/>
    </location>
</feature>
<sequence>MHLHWFLQYLEYRFGKCVRWIASLIFCLQMWVYISLALYAPSLAFSQGVSSNVHFVCKMRGGILAHKFLVPFPKIVVGLPIWLSLISTGLVTTFYTALGGIRAVMWTDVFQLLILTTGMCMLVTFGIIKAGGPQRVWTIALENGRLQSFSFSPDPFLRHSVWSLAIGGAGMVLSIFGTNQTLVQRYLSCRNLQTARSTVSSGVNSLANVVLEDIIRPFHLLLRQKDLSAKYMTIMAFVLSALIGISTVGLAFLIPFMGPRVLQFSFSLFGAIGGPILAVFTLGMIVPCVNNKVEFFILRLTSWLIQ</sequence>
<dbReference type="AlphaFoldDB" id="A0A5J4N991"/>
<dbReference type="Proteomes" id="UP000324629">
    <property type="component" value="Unassembled WGS sequence"/>
</dbReference>
<feature type="transmembrane region" description="Helical" evidence="12">
    <location>
        <begin position="75"/>
        <end position="97"/>
    </location>
</feature>
<evidence type="ECO:0000313" key="13">
    <source>
        <dbReference type="EMBL" id="KAA3672151.1"/>
    </source>
</evidence>
<dbReference type="InterPro" id="IPR038377">
    <property type="entry name" value="Na/Glc_symporter_sf"/>
</dbReference>
<keyword evidence="8" id="KW-0406">Ion transport</keyword>